<proteinExistence type="predicted"/>
<sequence length="55" mass="6345">METKSVKISDLSPNTGQVEGLPKNPRIIKDERYKKLLKSIKEDPEMLRCNSKEND</sequence>
<accession>A0A6J5N9Y1</accession>
<feature type="region of interest" description="Disordered" evidence="1">
    <location>
        <begin position="1"/>
        <end position="25"/>
    </location>
</feature>
<protein>
    <submittedName>
        <fullName evidence="2">Uncharacterized protein</fullName>
    </submittedName>
</protein>
<organism evidence="2">
    <name type="scientific">uncultured Caudovirales phage</name>
    <dbReference type="NCBI Taxonomy" id="2100421"/>
    <lineage>
        <taxon>Viruses</taxon>
        <taxon>Duplodnaviria</taxon>
        <taxon>Heunggongvirae</taxon>
        <taxon>Uroviricota</taxon>
        <taxon>Caudoviricetes</taxon>
        <taxon>Peduoviridae</taxon>
        <taxon>Maltschvirus</taxon>
        <taxon>Maltschvirus maltsch</taxon>
    </lineage>
</organism>
<reference evidence="2" key="1">
    <citation type="submission" date="2020-04" db="EMBL/GenBank/DDBJ databases">
        <authorList>
            <person name="Chiriac C."/>
            <person name="Salcher M."/>
            <person name="Ghai R."/>
            <person name="Kavagutti S V."/>
        </authorList>
    </citation>
    <scope>NUCLEOTIDE SEQUENCE</scope>
</reference>
<name>A0A6J5N9Y1_9CAUD</name>
<dbReference type="EMBL" id="LR796584">
    <property type="protein sequence ID" value="CAB4152429.1"/>
    <property type="molecule type" value="Genomic_DNA"/>
</dbReference>
<gene>
    <name evidence="2" type="ORF">UFOVP615_11</name>
</gene>
<evidence type="ECO:0000313" key="2">
    <source>
        <dbReference type="EMBL" id="CAB4152429.1"/>
    </source>
</evidence>
<evidence type="ECO:0000256" key="1">
    <source>
        <dbReference type="SAM" id="MobiDB-lite"/>
    </source>
</evidence>